<feature type="transmembrane region" description="Helical" evidence="1">
    <location>
        <begin position="12"/>
        <end position="32"/>
    </location>
</feature>
<dbReference type="EMBL" id="JBHSNA010000035">
    <property type="protein sequence ID" value="MFC5568310.1"/>
    <property type="molecule type" value="Genomic_DNA"/>
</dbReference>
<evidence type="ECO:0008006" key="4">
    <source>
        <dbReference type="Google" id="ProtNLM"/>
    </source>
</evidence>
<evidence type="ECO:0000313" key="2">
    <source>
        <dbReference type="EMBL" id="MFC5568310.1"/>
    </source>
</evidence>
<feature type="transmembrane region" description="Helical" evidence="1">
    <location>
        <begin position="180"/>
        <end position="200"/>
    </location>
</feature>
<keyword evidence="1" id="KW-0472">Membrane</keyword>
<feature type="transmembrane region" description="Helical" evidence="1">
    <location>
        <begin position="207"/>
        <end position="226"/>
    </location>
</feature>
<keyword evidence="3" id="KW-1185">Reference proteome</keyword>
<feature type="transmembrane region" description="Helical" evidence="1">
    <location>
        <begin position="115"/>
        <end position="135"/>
    </location>
</feature>
<gene>
    <name evidence="2" type="ORF">ACFPOC_18055</name>
</gene>
<feature type="transmembrane region" description="Helical" evidence="1">
    <location>
        <begin position="147"/>
        <end position="168"/>
    </location>
</feature>
<dbReference type="RefSeq" id="WP_209843223.1">
    <property type="nucleotide sequence ID" value="NZ_JAGGJP010000026.1"/>
</dbReference>
<name>A0ABW0SI68_9RHOB</name>
<evidence type="ECO:0000256" key="1">
    <source>
        <dbReference type="SAM" id="Phobius"/>
    </source>
</evidence>
<accession>A0ABW0SI68</accession>
<feature type="transmembrane region" description="Helical" evidence="1">
    <location>
        <begin position="271"/>
        <end position="291"/>
    </location>
</feature>
<feature type="transmembrane region" description="Helical" evidence="1">
    <location>
        <begin position="38"/>
        <end position="63"/>
    </location>
</feature>
<evidence type="ECO:0000313" key="3">
    <source>
        <dbReference type="Proteomes" id="UP001596056"/>
    </source>
</evidence>
<comment type="caution">
    <text evidence="2">The sequence shown here is derived from an EMBL/GenBank/DDBJ whole genome shotgun (WGS) entry which is preliminary data.</text>
</comment>
<keyword evidence="1" id="KW-1133">Transmembrane helix</keyword>
<dbReference type="Proteomes" id="UP001596056">
    <property type="component" value="Unassembled WGS sequence"/>
</dbReference>
<organism evidence="2 3">
    <name type="scientific">Rubellimicrobium aerolatum</name>
    <dbReference type="NCBI Taxonomy" id="490979"/>
    <lineage>
        <taxon>Bacteria</taxon>
        <taxon>Pseudomonadati</taxon>
        <taxon>Pseudomonadota</taxon>
        <taxon>Alphaproteobacteria</taxon>
        <taxon>Rhodobacterales</taxon>
        <taxon>Roseobacteraceae</taxon>
        <taxon>Rubellimicrobium</taxon>
    </lineage>
</organism>
<sequence>MAGGTERTEALDLLKTVLVAGMISAHCVQLLAEAPPGWALGWAGYVNLVTFSGFLLAFGIGVGMSRRVPPWRARLVAVLRIWLAVVASSLGYQVLVERMPLTGGLVWDVASTRVLFGWSEFLTAFLVLYLLLAVLRPWVGWVAVRPAWLMALGVAGLGSTWVTVGAFWPMVGGLVGHREYASFPVLGYGPWFLAGLWIGARGRGIEAGEVALGAAATGVFLLAWWGQGWVPDRFPPSVPWVIGAGLPLALYVWGAGRVSAPGWALAAGRHVLASLVVSNLLIFGARAGWGWPLHGGWAILGAALALFAVVTLWGLALDRLGRKEVA</sequence>
<feature type="transmembrane region" description="Helical" evidence="1">
    <location>
        <begin position="238"/>
        <end position="259"/>
    </location>
</feature>
<proteinExistence type="predicted"/>
<keyword evidence="1" id="KW-0812">Transmembrane</keyword>
<protein>
    <recommendedName>
        <fullName evidence="4">DUF1624 domain-containing protein</fullName>
    </recommendedName>
</protein>
<feature type="transmembrane region" description="Helical" evidence="1">
    <location>
        <begin position="297"/>
        <end position="317"/>
    </location>
</feature>
<feature type="transmembrane region" description="Helical" evidence="1">
    <location>
        <begin position="75"/>
        <end position="95"/>
    </location>
</feature>
<reference evidence="3" key="1">
    <citation type="journal article" date="2019" name="Int. J. Syst. Evol. Microbiol.">
        <title>The Global Catalogue of Microorganisms (GCM) 10K type strain sequencing project: providing services to taxonomists for standard genome sequencing and annotation.</title>
        <authorList>
            <consortium name="The Broad Institute Genomics Platform"/>
            <consortium name="The Broad Institute Genome Sequencing Center for Infectious Disease"/>
            <person name="Wu L."/>
            <person name="Ma J."/>
        </authorList>
    </citation>
    <scope>NUCLEOTIDE SEQUENCE [LARGE SCALE GENOMIC DNA]</scope>
    <source>
        <strain evidence="3">KACC 11588</strain>
    </source>
</reference>